<dbReference type="EMBL" id="JABFUD020000021">
    <property type="protein sequence ID" value="KAI5062948.1"/>
    <property type="molecule type" value="Genomic_DNA"/>
</dbReference>
<comment type="caution">
    <text evidence="2">The sequence shown here is derived from an EMBL/GenBank/DDBJ whole genome shotgun (WGS) entry which is preliminary data.</text>
</comment>
<dbReference type="InterPro" id="IPR022542">
    <property type="entry name" value="FOCAD/RST1_DUF3730"/>
</dbReference>
<protein>
    <recommendedName>
        <fullName evidence="1">DUF3730 domain-containing protein</fullName>
    </recommendedName>
</protein>
<dbReference type="InterPro" id="IPR011989">
    <property type="entry name" value="ARM-like"/>
</dbReference>
<dbReference type="Proteomes" id="UP000886520">
    <property type="component" value="Chromosome 21"/>
</dbReference>
<evidence type="ECO:0000313" key="3">
    <source>
        <dbReference type="Proteomes" id="UP000886520"/>
    </source>
</evidence>
<gene>
    <name evidence="2" type="ORF">GOP47_0021495</name>
</gene>
<reference evidence="2" key="1">
    <citation type="submission" date="2021-01" db="EMBL/GenBank/DDBJ databases">
        <title>Adiantum capillus-veneris genome.</title>
        <authorList>
            <person name="Fang Y."/>
            <person name="Liao Q."/>
        </authorList>
    </citation>
    <scope>NUCLEOTIDE SEQUENCE</scope>
    <source>
        <strain evidence="2">H3</strain>
        <tissue evidence="2">Leaf</tissue>
    </source>
</reference>
<evidence type="ECO:0000259" key="1">
    <source>
        <dbReference type="Pfam" id="PF12530"/>
    </source>
</evidence>
<feature type="domain" description="DUF3730" evidence="1">
    <location>
        <begin position="553"/>
        <end position="746"/>
    </location>
</feature>
<organism evidence="2 3">
    <name type="scientific">Adiantum capillus-veneris</name>
    <name type="common">Maidenhair fern</name>
    <dbReference type="NCBI Taxonomy" id="13818"/>
    <lineage>
        <taxon>Eukaryota</taxon>
        <taxon>Viridiplantae</taxon>
        <taxon>Streptophyta</taxon>
        <taxon>Embryophyta</taxon>
        <taxon>Tracheophyta</taxon>
        <taxon>Polypodiopsida</taxon>
        <taxon>Polypodiidae</taxon>
        <taxon>Polypodiales</taxon>
        <taxon>Pteridineae</taxon>
        <taxon>Pteridaceae</taxon>
        <taxon>Vittarioideae</taxon>
        <taxon>Adiantum</taxon>
    </lineage>
</organism>
<keyword evidence="3" id="KW-1185">Reference proteome</keyword>
<name>A0A9D4Z5A1_ADICA</name>
<dbReference type="GO" id="GO:0060147">
    <property type="term" value="P:regulation of post-transcriptional gene silencing"/>
    <property type="evidence" value="ECO:0007669"/>
    <property type="project" value="InterPro"/>
</dbReference>
<proteinExistence type="predicted"/>
<dbReference type="OrthoDB" id="6125419at2759"/>
<dbReference type="Pfam" id="PF12530">
    <property type="entry name" value="DUF3730"/>
    <property type="match status" value="1"/>
</dbReference>
<dbReference type="PANTHER" id="PTHR16212">
    <property type="entry name" value="FOCADHESIN FAMILY MEMBER"/>
    <property type="match status" value="1"/>
</dbReference>
<evidence type="ECO:0000313" key="2">
    <source>
        <dbReference type="EMBL" id="KAI5062948.1"/>
    </source>
</evidence>
<dbReference type="InterPro" id="IPR016024">
    <property type="entry name" value="ARM-type_fold"/>
</dbReference>
<dbReference type="Gene3D" id="1.25.10.10">
    <property type="entry name" value="Leucine-rich Repeat Variant"/>
    <property type="match status" value="1"/>
</dbReference>
<dbReference type="SUPFAM" id="SSF48371">
    <property type="entry name" value="ARM repeat"/>
    <property type="match status" value="1"/>
</dbReference>
<dbReference type="PANTHER" id="PTHR16212:SF4">
    <property type="entry name" value="FOCADHESIN"/>
    <property type="match status" value="1"/>
</dbReference>
<accession>A0A9D4Z5A1</accession>
<dbReference type="InterPro" id="IPR045163">
    <property type="entry name" value="Focadhesin/RST1"/>
</dbReference>
<sequence length="1843" mass="206199">METSTMGMLLSKLKDPHPTVQRYAVRSIFEELKIQIGKKSAHEYSQTLLECMLQASRSVPALDEALSQLCVLVLDDHDGALSRLILTHLQATLESAPAQAVPSVVRSIGFICRRFLSTHSHTVINFQTYELHPFVKAFRSRRESHPEIVQQVLALLTHNGSIKNFDILGFLQPFFNYVLLQPLVHISNLVAARDLYFGLASLISLNFLVGSSLTKVLLHYVYHLTSHSTEEADWKFVASRELVDAFENLMMQATGEAEVEECKPIAADIQALLMDTCYELTKQGLSFRPFLELLGRIVKVQKSLELTLLWRIKILNLAHLLSLTMITEEQILLIGLARKVLRKKNREGVDVLIDSSHAFPFALLWVYPVVNVTATSCTNLKEAAGGFLKDVEDLLALHWSQETDASNSQSLSVCMVSPYGTMADNMHTVLFMLWFDIGFWRTWKSIEAIADWFRYRKNDIEAWIIRLTRYVKENSQNCLKTSDPSTIRPSENSDLISWVCMLISVLLIHPHCNSAATKAIAELGKNDPVLGFSLVPVVLFYLRAWKRHWKGADSKHLFRLLQLLPTLGLHPLSSSIIAGMLQSLLRSDGVLPGTAVRLLCRSWETADKVYPHLQVQLNLSHFVEPTTNFETVLGRAASLRDVCRLDADRGVELILSVQACIQSESFIVKALGLESLAWLCQHDVIDFYTAWEVLAAWFSDLPSNTMLAKSLCFFLQYGALDAAAYPDLSCTILQLLWKAAMPSESQQSDQDCWMVQEKALRALTSFEVDDLIRCSGEFTGSHVQILLSQRRIEVLKACEGLVVKLLFHEFKSRPRGQENVKHTDNKVRKIINAIPQVLSASVQRETSLLHSPAVFILLRCHRLQFSESSRRSNTKSTSKGWENEFEHQFTEMADSTDLHGNLICALLHLDMWYSFLIEQLKEENTSAAFINVAPQVVKVLCKVSSEAIPRVAENAILALAVLYQITTSKTSLAATFDSSHDSIVSYLKSCLAQNCHEYLQWTSAAALGYVARYCSNSDWILKVEVSTTLLECLSRSDRDIVRGACSMGLGLLFHNIFTQDMVDSEVHKEPMVQQKDLSIHSCMFQHLVKLLLTWCPEMKELLENISRHNAMSINSSSEILLPLPSIKPLNKSEEGIWTVAGLAMALGSSVIAFEKIGSLESMSHVTKFLIEGIRRSHTNPGSKDCFYALALGAYVTLPSCIGACLHLELLTKELDSLIPDAIDFLNAEKNSNRHPTELKMAACVGSGNLLATLLNHGIHKVPRDSIFSLIESLKAIAIDGDAELASLGGCIGLANALGAGVALLVPERGYRIDELKSMPQMNGGMESSNICTPLLYESSCKTYVQNLLQDLLNYAVQGSAHIRTNAWWALALVRRIFMEGGNPEGRATGSRDVKSSKISLTGLAKDSSLFLLCSWLLNVKENPVESLFPCHTVASVLRCLKQVPQLPNLDWGTLLRQILHALGSSKKCGITEGQNIAMQDAMCRECVLFSLAHAHNLSVLQAFLDELCDFPRLISIRTSMTSVLMLHMRNLSSIFSRSRMEMFFFDCVEVACRASDSWCSESLFSADACWDLRISFWKGFKSLLLHSKDGAIPSIDKNKLLLGAEKCYCLLNIPLKETESELHKIEEWSEALDCLALASDEWIVRVTEFDVERSVPTTQAMASARKAIFVKSQMVARHCLQPSALVKPVMWLHNQAALDAFQELVWVACALKDITMEEKQSWLMDTLETVFSLKNPETGVVFLALLVSSWCYYSPLILIDSRTTMQALPFTLSSLLSQENWRPTSKLVLQRCVSLLTSVADPSLTARGLPLWYVKRACTILRKDLPVMDQLKLVDDLSMLTIL</sequence>